<dbReference type="AlphaFoldDB" id="A0AAW0WS19"/>
<evidence type="ECO:0000313" key="3">
    <source>
        <dbReference type="Proteomes" id="UP001445076"/>
    </source>
</evidence>
<keyword evidence="1" id="KW-1133">Transmembrane helix</keyword>
<reference evidence="2 3" key="1">
    <citation type="journal article" date="2024" name="BMC Genomics">
        <title>Genome assembly of redclaw crayfish (Cherax quadricarinatus) provides insights into its immune adaptation and hypoxia tolerance.</title>
        <authorList>
            <person name="Liu Z."/>
            <person name="Zheng J."/>
            <person name="Li H."/>
            <person name="Fang K."/>
            <person name="Wang S."/>
            <person name="He J."/>
            <person name="Zhou D."/>
            <person name="Weng S."/>
            <person name="Chi M."/>
            <person name="Gu Z."/>
            <person name="He J."/>
            <person name="Li F."/>
            <person name="Wang M."/>
        </authorList>
    </citation>
    <scope>NUCLEOTIDE SEQUENCE [LARGE SCALE GENOMIC DNA]</scope>
    <source>
        <strain evidence="2">ZL_2023a</strain>
    </source>
</reference>
<dbReference type="PANTHER" id="PTHR35268:SF1">
    <property type="entry name" value="UBIQUINOL-CYTOCHROME-C REDUCTASE COMPLEX ASSEMBLY FACTOR 4"/>
    <property type="match status" value="1"/>
</dbReference>
<dbReference type="Proteomes" id="UP001445076">
    <property type="component" value="Unassembled WGS sequence"/>
</dbReference>
<evidence type="ECO:0000313" key="2">
    <source>
        <dbReference type="EMBL" id="KAK8730120.1"/>
    </source>
</evidence>
<dbReference type="InterPro" id="IPR029160">
    <property type="entry name" value="UQCC4"/>
</dbReference>
<keyword evidence="1" id="KW-0812">Transmembrane</keyword>
<feature type="transmembrane region" description="Helical" evidence="1">
    <location>
        <begin position="80"/>
        <end position="99"/>
    </location>
</feature>
<name>A0AAW0WS19_CHEQU</name>
<evidence type="ECO:0000256" key="1">
    <source>
        <dbReference type="SAM" id="Phobius"/>
    </source>
</evidence>
<accession>A0AAW0WS19</accession>
<dbReference type="PANTHER" id="PTHR35268">
    <property type="entry name" value="PROTEIN CCSMST1"/>
    <property type="match status" value="1"/>
</dbReference>
<keyword evidence="1" id="KW-0472">Membrane</keyword>
<gene>
    <name evidence="2" type="ORF">OTU49_008465</name>
</gene>
<dbReference type="Pfam" id="PF15013">
    <property type="entry name" value="CCSMST1"/>
    <property type="match status" value="1"/>
</dbReference>
<sequence>MMILHHCLRLAPRRLLTHLIFSRYPQLATIQCRFRTAQPSSEEKIDLEKPVKFSTSRASTWKAQDTFSGRPSSEDTFPWIQPYVVIVCLAIFLLYFCYYRQENHIDEKLSKSLYDHIEGLEEKQLEISLKYNLETGRDTEAIVKRLAEIKDAKEKDATKSKHL</sequence>
<comment type="caution">
    <text evidence="2">The sequence shown here is derived from an EMBL/GenBank/DDBJ whole genome shotgun (WGS) entry which is preliminary data.</text>
</comment>
<protein>
    <submittedName>
        <fullName evidence="2">Uncharacterized protein</fullName>
    </submittedName>
</protein>
<keyword evidence="3" id="KW-1185">Reference proteome</keyword>
<organism evidence="2 3">
    <name type="scientific">Cherax quadricarinatus</name>
    <name type="common">Australian red claw crayfish</name>
    <dbReference type="NCBI Taxonomy" id="27406"/>
    <lineage>
        <taxon>Eukaryota</taxon>
        <taxon>Metazoa</taxon>
        <taxon>Ecdysozoa</taxon>
        <taxon>Arthropoda</taxon>
        <taxon>Crustacea</taxon>
        <taxon>Multicrustacea</taxon>
        <taxon>Malacostraca</taxon>
        <taxon>Eumalacostraca</taxon>
        <taxon>Eucarida</taxon>
        <taxon>Decapoda</taxon>
        <taxon>Pleocyemata</taxon>
        <taxon>Astacidea</taxon>
        <taxon>Parastacoidea</taxon>
        <taxon>Parastacidae</taxon>
        <taxon>Cherax</taxon>
    </lineage>
</organism>
<dbReference type="EMBL" id="JARKIK010000066">
    <property type="protein sequence ID" value="KAK8730120.1"/>
    <property type="molecule type" value="Genomic_DNA"/>
</dbReference>
<proteinExistence type="predicted"/>